<evidence type="ECO:0000256" key="6">
    <source>
        <dbReference type="ARBA" id="ARBA00022777"/>
    </source>
</evidence>
<evidence type="ECO:0000256" key="8">
    <source>
        <dbReference type="ARBA" id="ARBA00023012"/>
    </source>
</evidence>
<keyword evidence="10" id="KW-0472">Membrane</keyword>
<keyword evidence="6 13" id="KW-0418">Kinase</keyword>
<evidence type="ECO:0000313" key="13">
    <source>
        <dbReference type="EMBL" id="SEM24604.1"/>
    </source>
</evidence>
<gene>
    <name evidence="13" type="ORF">SAMN05660976_04579</name>
</gene>
<dbReference type="AlphaFoldDB" id="A0A1H7WTB2"/>
<sequence length="408" mass="42415">MADVWRWVVRLLAADDPETGWLIRLLTTGFLAWSLATARPGPGAAWTTGALAVSFACWLVFLALDRRAPRLAFAALAAGSVPAAAAAGPGGGTGLAFLVVFQLMFASDLRPPLRAVLPLGLLGGAVALAGMVLYGVAPGAIALYLAVLAICLLLALHRRQHRAQARQTRLLLEQTRRAQHESARAAAMDERARIARELHDVLAHSLGALGVQLELAEALLTERDDRAGAVERLRRSRRLAAEGLREARAAVAALRADVPELGPALAALAGEHREHHGTPVGVRVEGTPRRLPPPAEVSLLRTAREALTNAAKHAPGAPVELALSFEERCVRLAVTNPAPPSVPATTARTGDSADSAGSADPVTCAGPAGVAGFGLAGMRERIALVGGTLRAGTDGPGRGWTVTAEVPA</sequence>
<dbReference type="OrthoDB" id="227596at2"/>
<evidence type="ECO:0000256" key="7">
    <source>
        <dbReference type="ARBA" id="ARBA00022840"/>
    </source>
</evidence>
<evidence type="ECO:0000256" key="4">
    <source>
        <dbReference type="ARBA" id="ARBA00022679"/>
    </source>
</evidence>
<feature type="domain" description="Histidine kinase/HSP90-like ATPase" evidence="11">
    <location>
        <begin position="297"/>
        <end position="407"/>
    </location>
</feature>
<dbReference type="InterPro" id="IPR011712">
    <property type="entry name" value="Sig_transdc_His_kin_sub3_dim/P"/>
</dbReference>
<keyword evidence="7" id="KW-0067">ATP-binding</keyword>
<dbReference type="Gene3D" id="1.20.5.1930">
    <property type="match status" value="1"/>
</dbReference>
<keyword evidence="4" id="KW-0808">Transferase</keyword>
<evidence type="ECO:0000256" key="9">
    <source>
        <dbReference type="SAM" id="MobiDB-lite"/>
    </source>
</evidence>
<evidence type="ECO:0000259" key="12">
    <source>
        <dbReference type="Pfam" id="PF07730"/>
    </source>
</evidence>
<feature type="transmembrane region" description="Helical" evidence="10">
    <location>
        <begin position="140"/>
        <end position="156"/>
    </location>
</feature>
<dbReference type="Pfam" id="PF02518">
    <property type="entry name" value="HATPase_c"/>
    <property type="match status" value="1"/>
</dbReference>
<evidence type="ECO:0000256" key="2">
    <source>
        <dbReference type="ARBA" id="ARBA00012438"/>
    </source>
</evidence>
<keyword evidence="5" id="KW-0547">Nucleotide-binding</keyword>
<dbReference type="InterPro" id="IPR036890">
    <property type="entry name" value="HATPase_C_sf"/>
</dbReference>
<organism evidence="13 14">
    <name type="scientific">Nonomuraea pusilla</name>
    <dbReference type="NCBI Taxonomy" id="46177"/>
    <lineage>
        <taxon>Bacteria</taxon>
        <taxon>Bacillati</taxon>
        <taxon>Actinomycetota</taxon>
        <taxon>Actinomycetes</taxon>
        <taxon>Streptosporangiales</taxon>
        <taxon>Streptosporangiaceae</taxon>
        <taxon>Nonomuraea</taxon>
    </lineage>
</organism>
<accession>A0A1H7WTB2</accession>
<dbReference type="Gene3D" id="3.30.565.10">
    <property type="entry name" value="Histidine kinase-like ATPase, C-terminal domain"/>
    <property type="match status" value="1"/>
</dbReference>
<feature type="transmembrane region" description="Helical" evidence="10">
    <location>
        <begin position="44"/>
        <end position="64"/>
    </location>
</feature>
<dbReference type="CDD" id="cd16917">
    <property type="entry name" value="HATPase_UhpB-NarQ-NarX-like"/>
    <property type="match status" value="1"/>
</dbReference>
<dbReference type="Proteomes" id="UP000198953">
    <property type="component" value="Unassembled WGS sequence"/>
</dbReference>
<keyword evidence="14" id="KW-1185">Reference proteome</keyword>
<dbReference type="GO" id="GO:0000155">
    <property type="term" value="F:phosphorelay sensor kinase activity"/>
    <property type="evidence" value="ECO:0007669"/>
    <property type="project" value="InterPro"/>
</dbReference>
<protein>
    <recommendedName>
        <fullName evidence="2">histidine kinase</fullName>
        <ecNumber evidence="2">2.7.13.3</ecNumber>
    </recommendedName>
</protein>
<comment type="catalytic activity">
    <reaction evidence="1">
        <text>ATP + protein L-histidine = ADP + protein N-phospho-L-histidine.</text>
        <dbReference type="EC" id="2.7.13.3"/>
    </reaction>
</comment>
<dbReference type="PANTHER" id="PTHR24421">
    <property type="entry name" value="NITRATE/NITRITE SENSOR PROTEIN NARX-RELATED"/>
    <property type="match status" value="1"/>
</dbReference>
<dbReference type="InterPro" id="IPR050482">
    <property type="entry name" value="Sensor_HK_TwoCompSys"/>
</dbReference>
<dbReference type="PANTHER" id="PTHR24421:SF10">
    <property type="entry name" value="NITRATE_NITRITE SENSOR PROTEIN NARQ"/>
    <property type="match status" value="1"/>
</dbReference>
<dbReference type="EC" id="2.7.13.3" evidence="2"/>
<evidence type="ECO:0000256" key="3">
    <source>
        <dbReference type="ARBA" id="ARBA00022553"/>
    </source>
</evidence>
<keyword evidence="10" id="KW-0812">Transmembrane</keyword>
<dbReference type="SUPFAM" id="SSF55874">
    <property type="entry name" value="ATPase domain of HSP90 chaperone/DNA topoisomerase II/histidine kinase"/>
    <property type="match status" value="1"/>
</dbReference>
<name>A0A1H7WTB2_9ACTN</name>
<feature type="transmembrane region" description="Helical" evidence="10">
    <location>
        <begin position="71"/>
        <end position="87"/>
    </location>
</feature>
<evidence type="ECO:0000256" key="5">
    <source>
        <dbReference type="ARBA" id="ARBA00022741"/>
    </source>
</evidence>
<feature type="domain" description="Signal transduction histidine kinase subgroup 3 dimerisation and phosphoacceptor" evidence="12">
    <location>
        <begin position="190"/>
        <end position="257"/>
    </location>
</feature>
<dbReference type="GO" id="GO:0046983">
    <property type="term" value="F:protein dimerization activity"/>
    <property type="evidence" value="ECO:0007669"/>
    <property type="project" value="InterPro"/>
</dbReference>
<proteinExistence type="predicted"/>
<dbReference type="STRING" id="46177.SAMN05660976_04579"/>
<dbReference type="GO" id="GO:0005524">
    <property type="term" value="F:ATP binding"/>
    <property type="evidence" value="ECO:0007669"/>
    <property type="project" value="UniProtKB-KW"/>
</dbReference>
<evidence type="ECO:0000256" key="10">
    <source>
        <dbReference type="SAM" id="Phobius"/>
    </source>
</evidence>
<keyword evidence="10" id="KW-1133">Transmembrane helix</keyword>
<evidence type="ECO:0000313" key="14">
    <source>
        <dbReference type="Proteomes" id="UP000198953"/>
    </source>
</evidence>
<dbReference type="Pfam" id="PF07730">
    <property type="entry name" value="HisKA_3"/>
    <property type="match status" value="1"/>
</dbReference>
<feature type="transmembrane region" description="Helical" evidence="10">
    <location>
        <begin position="21"/>
        <end position="38"/>
    </location>
</feature>
<keyword evidence="3" id="KW-0597">Phosphoprotein</keyword>
<dbReference type="RefSeq" id="WP_091102627.1">
    <property type="nucleotide sequence ID" value="NZ_FOBF01000011.1"/>
</dbReference>
<feature type="region of interest" description="Disordered" evidence="9">
    <location>
        <begin position="336"/>
        <end position="361"/>
    </location>
</feature>
<dbReference type="GO" id="GO:0016020">
    <property type="term" value="C:membrane"/>
    <property type="evidence" value="ECO:0007669"/>
    <property type="project" value="InterPro"/>
</dbReference>
<reference evidence="13 14" key="1">
    <citation type="submission" date="2016-10" db="EMBL/GenBank/DDBJ databases">
        <authorList>
            <person name="de Groot N.N."/>
        </authorList>
    </citation>
    <scope>NUCLEOTIDE SEQUENCE [LARGE SCALE GENOMIC DNA]</scope>
    <source>
        <strain evidence="13 14">DSM 43357</strain>
    </source>
</reference>
<evidence type="ECO:0000259" key="11">
    <source>
        <dbReference type="Pfam" id="PF02518"/>
    </source>
</evidence>
<keyword evidence="8" id="KW-0902">Two-component regulatory system</keyword>
<dbReference type="EMBL" id="FOBF01000011">
    <property type="protein sequence ID" value="SEM24604.1"/>
    <property type="molecule type" value="Genomic_DNA"/>
</dbReference>
<dbReference type="InterPro" id="IPR003594">
    <property type="entry name" value="HATPase_dom"/>
</dbReference>
<evidence type="ECO:0000256" key="1">
    <source>
        <dbReference type="ARBA" id="ARBA00000085"/>
    </source>
</evidence>